<protein>
    <submittedName>
        <fullName evidence="2">Uncharacterized protein</fullName>
    </submittedName>
</protein>
<organism evidence="2 3">
    <name type="scientific">Fasciola gigantica</name>
    <name type="common">Giant liver fluke</name>
    <dbReference type="NCBI Taxonomy" id="46835"/>
    <lineage>
        <taxon>Eukaryota</taxon>
        <taxon>Metazoa</taxon>
        <taxon>Spiralia</taxon>
        <taxon>Lophotrochozoa</taxon>
        <taxon>Platyhelminthes</taxon>
        <taxon>Trematoda</taxon>
        <taxon>Digenea</taxon>
        <taxon>Plagiorchiida</taxon>
        <taxon>Echinostomata</taxon>
        <taxon>Echinostomatoidea</taxon>
        <taxon>Fasciolidae</taxon>
        <taxon>Fasciola</taxon>
    </lineage>
</organism>
<sequence length="243" mass="27382">MNESSSESSLEHRSFKSVINLYEVHPQSDVEKEATDVILTRVVPTQNKRKSEFGENEPEGKESNFIPKRTSESTKCNMECIRSGSPAWCSYHKEERSALEPFQDATPTQNPSKTYNFTDRLHSTRSHKQVTLPLLEINLPRYAPTPLRTGSPIPKEIREKLLPICVLDSTTPTTANQWTDSESVTRFPDQLNSNQTQLIKATMHVPTNPSSDPASWNIQAIDSGNTLIYHVSVVTFMGVSFSR</sequence>
<comment type="caution">
    <text evidence="2">The sequence shown here is derived from an EMBL/GenBank/DDBJ whole genome shotgun (WGS) entry which is preliminary data.</text>
</comment>
<reference evidence="2 3" key="1">
    <citation type="submission" date="2019-04" db="EMBL/GenBank/DDBJ databases">
        <title>Annotation for the trematode Fasciola gigantica.</title>
        <authorList>
            <person name="Choi Y.-J."/>
        </authorList>
    </citation>
    <scope>NUCLEOTIDE SEQUENCE [LARGE SCALE GENOMIC DNA]</scope>
    <source>
        <strain evidence="2">Uganda_cow_1</strain>
    </source>
</reference>
<evidence type="ECO:0000256" key="1">
    <source>
        <dbReference type="SAM" id="MobiDB-lite"/>
    </source>
</evidence>
<evidence type="ECO:0000313" key="3">
    <source>
        <dbReference type="Proteomes" id="UP000316759"/>
    </source>
</evidence>
<dbReference type="AlphaFoldDB" id="A0A504YWM3"/>
<accession>A0A504YWM3</accession>
<evidence type="ECO:0000313" key="2">
    <source>
        <dbReference type="EMBL" id="TPP65864.1"/>
    </source>
</evidence>
<feature type="compositionally biased region" description="Basic and acidic residues" evidence="1">
    <location>
        <begin position="49"/>
        <end position="62"/>
    </location>
</feature>
<proteinExistence type="predicted"/>
<name>A0A504YWM3_FASGI</name>
<feature type="region of interest" description="Disordered" evidence="1">
    <location>
        <begin position="47"/>
        <end position="67"/>
    </location>
</feature>
<keyword evidence="3" id="KW-1185">Reference proteome</keyword>
<gene>
    <name evidence="2" type="ORF">FGIG_00878</name>
</gene>
<dbReference type="OrthoDB" id="10612823at2759"/>
<dbReference type="EMBL" id="SUNJ01002585">
    <property type="protein sequence ID" value="TPP65864.1"/>
    <property type="molecule type" value="Genomic_DNA"/>
</dbReference>
<dbReference type="Proteomes" id="UP000316759">
    <property type="component" value="Unassembled WGS sequence"/>
</dbReference>